<evidence type="ECO:0000313" key="7">
    <source>
        <dbReference type="EMBL" id="KXA16741.1"/>
    </source>
</evidence>
<dbReference type="Gene3D" id="3.30.2310.20">
    <property type="entry name" value="RelE-like"/>
    <property type="match status" value="1"/>
</dbReference>
<dbReference type="NCBIfam" id="TIGR02385">
    <property type="entry name" value="RelE_StbE"/>
    <property type="match status" value="1"/>
</dbReference>
<comment type="similarity">
    <text evidence="1">Belongs to the YoeB family.</text>
</comment>
<evidence type="ECO:0000256" key="5">
    <source>
        <dbReference type="ARBA" id="ARBA00022801"/>
    </source>
</evidence>
<gene>
    <name evidence="7" type="ORF">HMPREF3206_00163</name>
</gene>
<protein>
    <recommendedName>
        <fullName evidence="6">Putative mRNA interferase YoeB</fullName>
    </recommendedName>
</protein>
<sequence>MVEEYKIILTKQADKDKEKIKQYPALKNNVTNLIELLRKNPFEVPPFYEHLIGELKGLYSRRLNKQHRLVYRVLEEEKIVMIVSMWTHHDF</sequence>
<evidence type="ECO:0000256" key="6">
    <source>
        <dbReference type="ARBA" id="ARBA00030388"/>
    </source>
</evidence>
<dbReference type="GO" id="GO:0004519">
    <property type="term" value="F:endonuclease activity"/>
    <property type="evidence" value="ECO:0007669"/>
    <property type="project" value="UniProtKB-KW"/>
</dbReference>
<keyword evidence="5" id="KW-0378">Hydrolase</keyword>
<keyword evidence="2" id="KW-1277">Toxin-antitoxin system</keyword>
<proteinExistence type="inferred from homology"/>
<dbReference type="Pfam" id="PF06769">
    <property type="entry name" value="YoeB_toxin"/>
    <property type="match status" value="1"/>
</dbReference>
<dbReference type="InterPro" id="IPR009614">
    <property type="entry name" value="YoeB_toxin"/>
</dbReference>
<dbReference type="RefSeq" id="WP_060793288.1">
    <property type="nucleotide sequence ID" value="NZ_KQ956512.1"/>
</dbReference>
<dbReference type="SUPFAM" id="SSF143011">
    <property type="entry name" value="RelE-like"/>
    <property type="match status" value="1"/>
</dbReference>
<reference evidence="8" key="1">
    <citation type="submission" date="2016-01" db="EMBL/GenBank/DDBJ databases">
        <authorList>
            <person name="Mitreva M."/>
            <person name="Pepin K.H."/>
            <person name="Mihindukulasuriya K.A."/>
            <person name="Fulton R."/>
            <person name="Fronick C."/>
            <person name="O'Laughlin M."/>
            <person name="Miner T."/>
            <person name="Herter B."/>
            <person name="Rosa B.A."/>
            <person name="Cordes M."/>
            <person name="Tomlinson C."/>
            <person name="Wollam A."/>
            <person name="Palsikar V.B."/>
            <person name="Mardis E.R."/>
            <person name="Wilson R.K."/>
        </authorList>
    </citation>
    <scope>NUCLEOTIDE SEQUENCE [LARGE SCALE GENOMIC DNA]</scope>
    <source>
        <strain evidence="8">CMW8396</strain>
    </source>
</reference>
<dbReference type="GO" id="GO:0006401">
    <property type="term" value="P:RNA catabolic process"/>
    <property type="evidence" value="ECO:0007669"/>
    <property type="project" value="InterPro"/>
</dbReference>
<dbReference type="EMBL" id="LRPX01000006">
    <property type="protein sequence ID" value="KXA16741.1"/>
    <property type="molecule type" value="Genomic_DNA"/>
</dbReference>
<dbReference type="PANTHER" id="PTHR38039">
    <property type="entry name" value="TOXIN YOEB"/>
    <property type="match status" value="1"/>
</dbReference>
<dbReference type="GO" id="GO:0016787">
    <property type="term" value="F:hydrolase activity"/>
    <property type="evidence" value="ECO:0007669"/>
    <property type="project" value="UniProtKB-KW"/>
</dbReference>
<dbReference type="AlphaFoldDB" id="A0A133NKD4"/>
<dbReference type="NCBIfam" id="TIGR02116">
    <property type="entry name" value="toxin_Txe_YoeB"/>
    <property type="match status" value="1"/>
</dbReference>
<comment type="caution">
    <text evidence="7">The sequence shown here is derived from an EMBL/GenBank/DDBJ whole genome shotgun (WGS) entry which is preliminary data.</text>
</comment>
<keyword evidence="4" id="KW-0255">Endonuclease</keyword>
<evidence type="ECO:0000256" key="3">
    <source>
        <dbReference type="ARBA" id="ARBA00022722"/>
    </source>
</evidence>
<organism evidence="7 8">
    <name type="scientific">Fusobacterium equinum</name>
    <dbReference type="NCBI Taxonomy" id="134605"/>
    <lineage>
        <taxon>Bacteria</taxon>
        <taxon>Fusobacteriati</taxon>
        <taxon>Fusobacteriota</taxon>
        <taxon>Fusobacteriia</taxon>
        <taxon>Fusobacteriales</taxon>
        <taxon>Fusobacteriaceae</taxon>
        <taxon>Fusobacterium</taxon>
    </lineage>
</organism>
<name>A0A133NKD4_9FUSO</name>
<evidence type="ECO:0000313" key="8">
    <source>
        <dbReference type="Proteomes" id="UP000070617"/>
    </source>
</evidence>
<evidence type="ECO:0000256" key="2">
    <source>
        <dbReference type="ARBA" id="ARBA00022649"/>
    </source>
</evidence>
<keyword evidence="3" id="KW-0540">Nuclease</keyword>
<dbReference type="InterPro" id="IPR035093">
    <property type="entry name" value="RelE/ParE_toxin_dom_sf"/>
</dbReference>
<dbReference type="GO" id="GO:0045892">
    <property type="term" value="P:negative regulation of DNA-templated transcription"/>
    <property type="evidence" value="ECO:0007669"/>
    <property type="project" value="TreeGrafter"/>
</dbReference>
<evidence type="ECO:0000256" key="4">
    <source>
        <dbReference type="ARBA" id="ARBA00022759"/>
    </source>
</evidence>
<dbReference type="PATRIC" id="fig|134605.3.peg.165"/>
<keyword evidence="8" id="KW-1185">Reference proteome</keyword>
<dbReference type="STRING" id="134605.HMPREF3206_00163"/>
<evidence type="ECO:0000256" key="1">
    <source>
        <dbReference type="ARBA" id="ARBA00008172"/>
    </source>
</evidence>
<dbReference type="PANTHER" id="PTHR38039:SF1">
    <property type="entry name" value="TOXIN YOEB"/>
    <property type="match status" value="1"/>
</dbReference>
<dbReference type="InterPro" id="IPR007712">
    <property type="entry name" value="RelE/ParE_toxin"/>
</dbReference>
<accession>A0A133NKD4</accession>
<dbReference type="Proteomes" id="UP000070617">
    <property type="component" value="Unassembled WGS sequence"/>
</dbReference>